<keyword evidence="1" id="KW-1133">Transmembrane helix</keyword>
<reference evidence="2" key="1">
    <citation type="submission" date="2020-08" db="EMBL/GenBank/DDBJ databases">
        <title>Genomic Encyclopedia of Type Strains, Phase IV (KMG-IV): sequencing the most valuable type-strain genomes for metagenomic binning, comparative biology and taxonomic classification.</title>
        <authorList>
            <person name="Goeker M."/>
        </authorList>
    </citation>
    <scope>NUCLEOTIDE SEQUENCE [LARGE SCALE GENOMIC DNA]</scope>
    <source>
        <strain evidence="2">DSM 105720</strain>
    </source>
</reference>
<keyword evidence="1" id="KW-0472">Membrane</keyword>
<dbReference type="RefSeq" id="WP_044164333.1">
    <property type="nucleotide sequence ID" value="NZ_JACIER010000002.1"/>
</dbReference>
<dbReference type="Proteomes" id="UP000560658">
    <property type="component" value="Unassembled WGS sequence"/>
</dbReference>
<feature type="transmembrane region" description="Helical" evidence="1">
    <location>
        <begin position="61"/>
        <end position="78"/>
    </location>
</feature>
<accession>A0A840D1R7</accession>
<feature type="transmembrane region" description="Helical" evidence="1">
    <location>
        <begin position="98"/>
        <end position="123"/>
    </location>
</feature>
<name>A0A840D1R7_9BACE</name>
<proteinExistence type="predicted"/>
<feature type="transmembrane region" description="Helical" evidence="1">
    <location>
        <begin position="143"/>
        <end position="160"/>
    </location>
</feature>
<comment type="caution">
    <text evidence="2">The sequence shown here is derived from an EMBL/GenBank/DDBJ whole genome shotgun (WGS) entry which is preliminary data.</text>
</comment>
<sequence>MEDRMLNEKESLALISQMILNTKKNVRQNAGVPALLWGYATILTSLAVYAGVVLLQQQWVMLGWLLIPILGGVGMLWLGRREKPVMTKTYLDRVIKYIWLIMGLVCFGVSAAAFIYNIPILFFVSLLMSASITLTGCVADYKVYVYFGIAGIILSFLCLVVRAPEQILVFAANFVVMMIIPSHMLNAENRKNECKE</sequence>
<evidence type="ECO:0000256" key="1">
    <source>
        <dbReference type="SAM" id="Phobius"/>
    </source>
</evidence>
<gene>
    <name evidence="2" type="ORF">GGR06_000480</name>
</gene>
<keyword evidence="1" id="KW-0812">Transmembrane</keyword>
<feature type="transmembrane region" description="Helical" evidence="1">
    <location>
        <begin position="34"/>
        <end position="55"/>
    </location>
</feature>
<dbReference type="EMBL" id="JACIER010000002">
    <property type="protein sequence ID" value="MBB4042715.1"/>
    <property type="molecule type" value="Genomic_DNA"/>
</dbReference>
<keyword evidence="3" id="KW-1185">Reference proteome</keyword>
<dbReference type="GO" id="GO:0016740">
    <property type="term" value="F:transferase activity"/>
    <property type="evidence" value="ECO:0007669"/>
    <property type="project" value="UniProtKB-KW"/>
</dbReference>
<evidence type="ECO:0000313" key="2">
    <source>
        <dbReference type="EMBL" id="MBB4042715.1"/>
    </source>
</evidence>
<feature type="transmembrane region" description="Helical" evidence="1">
    <location>
        <begin position="167"/>
        <end position="185"/>
    </location>
</feature>
<evidence type="ECO:0000313" key="3">
    <source>
        <dbReference type="Proteomes" id="UP000560658"/>
    </source>
</evidence>
<protein>
    <submittedName>
        <fullName evidence="2">Phosphoglycerol transferase MdoB-like AlkP superfamily enzyme</fullName>
    </submittedName>
</protein>
<organism evidence="2 3">
    <name type="scientific">Bacteroides reticulotermitis</name>
    <dbReference type="NCBI Taxonomy" id="1133319"/>
    <lineage>
        <taxon>Bacteria</taxon>
        <taxon>Pseudomonadati</taxon>
        <taxon>Bacteroidota</taxon>
        <taxon>Bacteroidia</taxon>
        <taxon>Bacteroidales</taxon>
        <taxon>Bacteroidaceae</taxon>
        <taxon>Bacteroides</taxon>
    </lineage>
</organism>
<dbReference type="AlphaFoldDB" id="A0A840D1R7"/>